<dbReference type="PROSITE" id="PS50943">
    <property type="entry name" value="HTH_CROC1"/>
    <property type="match status" value="1"/>
</dbReference>
<gene>
    <name evidence="2" type="ORF">JRJ22_19625</name>
</gene>
<dbReference type="Gene3D" id="1.10.260.40">
    <property type="entry name" value="lambda repressor-like DNA-binding domains"/>
    <property type="match status" value="1"/>
</dbReference>
<evidence type="ECO:0000313" key="3">
    <source>
        <dbReference type="Proteomes" id="UP000663452"/>
    </source>
</evidence>
<reference evidence="2 3" key="1">
    <citation type="submission" date="2021-02" db="EMBL/GenBank/DDBJ databases">
        <title>Paenibacillus tianjinensis sp. nov.</title>
        <authorList>
            <person name="Liu H."/>
        </authorList>
    </citation>
    <scope>NUCLEOTIDE SEQUENCE [LARGE SCALE GENOMIC DNA]</scope>
    <source>
        <strain evidence="2 3">TB2019</strain>
    </source>
</reference>
<dbReference type="CDD" id="cd00093">
    <property type="entry name" value="HTH_XRE"/>
    <property type="match status" value="1"/>
</dbReference>
<dbReference type="InterPro" id="IPR001387">
    <property type="entry name" value="Cro/C1-type_HTH"/>
</dbReference>
<protein>
    <submittedName>
        <fullName evidence="2">Helix-turn-helix transcriptional regulator</fullName>
    </submittedName>
</protein>
<dbReference type="RefSeq" id="WP_206101109.1">
    <property type="nucleotide sequence ID" value="NZ_CP070969.1"/>
</dbReference>
<dbReference type="SUPFAM" id="SSF47413">
    <property type="entry name" value="lambda repressor-like DNA-binding domains"/>
    <property type="match status" value="1"/>
</dbReference>
<organism evidence="2 3">
    <name type="scientific">Paenibacillus tianjinensis</name>
    <dbReference type="NCBI Taxonomy" id="2810347"/>
    <lineage>
        <taxon>Bacteria</taxon>
        <taxon>Bacillati</taxon>
        <taxon>Bacillota</taxon>
        <taxon>Bacilli</taxon>
        <taxon>Bacillales</taxon>
        <taxon>Paenibacillaceae</taxon>
        <taxon>Paenibacillus</taxon>
    </lineage>
</organism>
<name>A0ABX7L6S8_9BACL</name>
<proteinExistence type="predicted"/>
<evidence type="ECO:0000313" key="2">
    <source>
        <dbReference type="EMBL" id="QSF43476.1"/>
    </source>
</evidence>
<accession>A0ABX7L6S8</accession>
<dbReference type="Pfam" id="PF13443">
    <property type="entry name" value="HTH_26"/>
    <property type="match status" value="1"/>
</dbReference>
<dbReference type="InterPro" id="IPR010982">
    <property type="entry name" value="Lambda_DNA-bd_dom_sf"/>
</dbReference>
<sequence>MSWVEIKLQYILDSKGLTRRDLSRRTKIRPGTINEMCNNTAKQIPLSNIVSICDILDVDIVDLFVYHKDDFKKEEG</sequence>
<evidence type="ECO:0000259" key="1">
    <source>
        <dbReference type="PROSITE" id="PS50943"/>
    </source>
</evidence>
<dbReference type="Proteomes" id="UP000663452">
    <property type="component" value="Chromosome"/>
</dbReference>
<keyword evidence="3" id="KW-1185">Reference proteome</keyword>
<dbReference type="SMART" id="SM00530">
    <property type="entry name" value="HTH_XRE"/>
    <property type="match status" value="1"/>
</dbReference>
<feature type="domain" description="HTH cro/C1-type" evidence="1">
    <location>
        <begin position="8"/>
        <end position="63"/>
    </location>
</feature>
<dbReference type="EMBL" id="CP070969">
    <property type="protein sequence ID" value="QSF43476.1"/>
    <property type="molecule type" value="Genomic_DNA"/>
</dbReference>